<keyword evidence="3" id="KW-0067">ATP-binding</keyword>
<keyword evidence="2" id="KW-0436">Ligase</keyword>
<dbReference type="EMBL" id="JAESVG020000001">
    <property type="protein sequence ID" value="KAG8631428.1"/>
    <property type="molecule type" value="Genomic_DNA"/>
</dbReference>
<dbReference type="Gene3D" id="3.30.1490.20">
    <property type="entry name" value="ATP-grasp fold, A domain"/>
    <property type="match status" value="1"/>
</dbReference>
<keyword evidence="3" id="KW-0547">Nucleotide-binding</keyword>
<dbReference type="OrthoDB" id="422362at2759"/>
<dbReference type="Pfam" id="PF07478">
    <property type="entry name" value="Dala_Dala_lig_C"/>
    <property type="match status" value="1"/>
</dbReference>
<comment type="similarity">
    <text evidence="1">Belongs to the D-alanine--D-alanine ligase family.</text>
</comment>
<organism evidence="5 6">
    <name type="scientific">Elsinoe batatas</name>
    <dbReference type="NCBI Taxonomy" id="2601811"/>
    <lineage>
        <taxon>Eukaryota</taxon>
        <taxon>Fungi</taxon>
        <taxon>Dikarya</taxon>
        <taxon>Ascomycota</taxon>
        <taxon>Pezizomycotina</taxon>
        <taxon>Dothideomycetes</taxon>
        <taxon>Dothideomycetidae</taxon>
        <taxon>Myriangiales</taxon>
        <taxon>Elsinoaceae</taxon>
        <taxon>Elsinoe</taxon>
    </lineage>
</organism>
<comment type="caution">
    <text evidence="5">The sequence shown here is derived from an EMBL/GenBank/DDBJ whole genome shotgun (WGS) entry which is preliminary data.</text>
</comment>
<dbReference type="GO" id="GO:0046872">
    <property type="term" value="F:metal ion binding"/>
    <property type="evidence" value="ECO:0007669"/>
    <property type="project" value="InterPro"/>
</dbReference>
<dbReference type="InterPro" id="IPR011095">
    <property type="entry name" value="Dala_Dala_lig_C"/>
</dbReference>
<reference evidence="5" key="1">
    <citation type="submission" date="2021-07" db="EMBL/GenBank/DDBJ databases">
        <title>Elsinoe batatas strain:CRI-CJ2 Genome sequencing and assembly.</title>
        <authorList>
            <person name="Huang L."/>
        </authorList>
    </citation>
    <scope>NUCLEOTIDE SEQUENCE</scope>
    <source>
        <strain evidence="5">CRI-CJ2</strain>
    </source>
</reference>
<proteinExistence type="inferred from homology"/>
<dbReference type="Proteomes" id="UP000809789">
    <property type="component" value="Unassembled WGS sequence"/>
</dbReference>
<dbReference type="PANTHER" id="PTHR23132">
    <property type="entry name" value="D-ALANINE--D-ALANINE LIGASE"/>
    <property type="match status" value="1"/>
</dbReference>
<dbReference type="GO" id="GO:0005524">
    <property type="term" value="F:ATP binding"/>
    <property type="evidence" value="ECO:0007669"/>
    <property type="project" value="UniProtKB-UniRule"/>
</dbReference>
<sequence length="402" mass="43759">MIPRLLRTFAGCQNTLAALIFARRFSTTDASIAVLYQAIDPPMIGGLRKPKKPGGYQDSGADIAYVLDQRGFRTILPDPHPDPTRNEGWSFADSESDILSAVKQGANTLWANTILFESHPIQKSARLGDFATQLRVIGQPPALVEAYDDKALVNNVLADSGSFTIPKFFLASSDTGAEIPQLLNDHGLSLPVIAKPVRGRGSHGVRLCRTVPSLADHCSHLWKESPLVIVEEYLAGPEATVTVMPPSPNRNEYWALPIVSRFNHDEGIAPYNGTVAVTANSKVVSKSEYDQDPAFARLSDECERVAKLLRVTAPIRIDVRRTSNQHGAAFALFDVNMKPNMTAPGRPGREDQASLTAMAASGLGWDAPTLLERILETASTLETLRATQLPIEFAKALQNRKA</sequence>
<dbReference type="InterPro" id="IPR013815">
    <property type="entry name" value="ATP_grasp_subdomain_1"/>
</dbReference>
<dbReference type="GO" id="GO:0008716">
    <property type="term" value="F:D-alanine-D-alanine ligase activity"/>
    <property type="evidence" value="ECO:0007669"/>
    <property type="project" value="InterPro"/>
</dbReference>
<feature type="domain" description="ATP-grasp" evidence="4">
    <location>
        <begin position="155"/>
        <end position="376"/>
    </location>
</feature>
<dbReference type="Gene3D" id="3.30.470.20">
    <property type="entry name" value="ATP-grasp fold, B domain"/>
    <property type="match status" value="1"/>
</dbReference>
<evidence type="ECO:0000313" key="6">
    <source>
        <dbReference type="Proteomes" id="UP000809789"/>
    </source>
</evidence>
<protein>
    <recommendedName>
        <fullName evidence="4">ATP-grasp domain-containing protein</fullName>
    </recommendedName>
</protein>
<keyword evidence="6" id="KW-1185">Reference proteome</keyword>
<evidence type="ECO:0000313" key="5">
    <source>
        <dbReference type="EMBL" id="KAG8631428.1"/>
    </source>
</evidence>
<dbReference type="AlphaFoldDB" id="A0A8K0LB70"/>
<accession>A0A8K0LB70</accession>
<gene>
    <name evidence="5" type="ORF">KVT40_000568</name>
</gene>
<dbReference type="PROSITE" id="PS50975">
    <property type="entry name" value="ATP_GRASP"/>
    <property type="match status" value="1"/>
</dbReference>
<evidence type="ECO:0000256" key="2">
    <source>
        <dbReference type="ARBA" id="ARBA00022598"/>
    </source>
</evidence>
<evidence type="ECO:0000259" key="4">
    <source>
        <dbReference type="PROSITE" id="PS50975"/>
    </source>
</evidence>
<dbReference type="SUPFAM" id="SSF56059">
    <property type="entry name" value="Glutathione synthetase ATP-binding domain-like"/>
    <property type="match status" value="1"/>
</dbReference>
<dbReference type="InterPro" id="IPR011761">
    <property type="entry name" value="ATP-grasp"/>
</dbReference>
<dbReference type="PANTHER" id="PTHR23132:SF23">
    <property type="entry name" value="D-ALANINE--D-ALANINE LIGASE B"/>
    <property type="match status" value="1"/>
</dbReference>
<evidence type="ECO:0000256" key="1">
    <source>
        <dbReference type="ARBA" id="ARBA00010871"/>
    </source>
</evidence>
<name>A0A8K0LB70_9PEZI</name>
<evidence type="ECO:0000256" key="3">
    <source>
        <dbReference type="PROSITE-ProRule" id="PRU00409"/>
    </source>
</evidence>